<sequence>MINTSKIKQNKFAYLKISILLFSLAILSYNYAADKLYMDIYVKSMNVVLFIFAYSAILLFWRNNDVRCDEQKMIQYYFVFSLPALFMSNFLSIDSYMRYIALITFSPLGFYAGIEFGRIWAISKKKDIIITLMLVPSLSVSYLILQKGVAAVIEDSSRDYVFGFLIFVPLLLYYKNKFLSVIFLVLYLYITIVSLKRTGVLCVSIVGLGFALLSFQMNDGRFFRRVFTLILALLSLGVLYKHMPFISDQIDRIIYRFENFQDNSNDVRDLMYKQTLRHFENSSLYNQLFGHGCLGTSRIFDHPTHNDFLEILYDYGAIPLLFFVLFVCKYFKRCFITLLNSPTNSILLFVIISNFLIMSFGSCMITTPYTVFSNMLVLGFSIGCFANEINQSQYVN</sequence>
<feature type="transmembrane region" description="Helical" evidence="5">
    <location>
        <begin position="312"/>
        <end position="332"/>
    </location>
</feature>
<keyword evidence="2 5" id="KW-0812">Transmembrane</keyword>
<evidence type="ECO:0000313" key="7">
    <source>
        <dbReference type="EMBL" id="VYT49687.1"/>
    </source>
</evidence>
<dbReference type="InterPro" id="IPR007016">
    <property type="entry name" value="O-antigen_ligase-rel_domated"/>
</dbReference>
<evidence type="ECO:0000259" key="6">
    <source>
        <dbReference type="Pfam" id="PF04932"/>
    </source>
</evidence>
<feature type="transmembrane region" description="Helical" evidence="5">
    <location>
        <begin position="44"/>
        <end position="61"/>
    </location>
</feature>
<proteinExistence type="predicted"/>
<dbReference type="RefSeq" id="WP_421727603.1">
    <property type="nucleotide sequence ID" value="NZ_CACRTB010000041.1"/>
</dbReference>
<dbReference type="InterPro" id="IPR051533">
    <property type="entry name" value="WaaL-like"/>
</dbReference>
<evidence type="ECO:0000256" key="2">
    <source>
        <dbReference type="ARBA" id="ARBA00022692"/>
    </source>
</evidence>
<feature type="transmembrane region" description="Helical" evidence="5">
    <location>
        <begin position="222"/>
        <end position="240"/>
    </location>
</feature>
<keyword evidence="7" id="KW-0436">Ligase</keyword>
<dbReference type="AlphaFoldDB" id="A0A6N2X6X0"/>
<dbReference type="EMBL" id="CACRTB010000041">
    <property type="protein sequence ID" value="VYT49687.1"/>
    <property type="molecule type" value="Genomic_DNA"/>
</dbReference>
<evidence type="ECO:0000256" key="3">
    <source>
        <dbReference type="ARBA" id="ARBA00022989"/>
    </source>
</evidence>
<gene>
    <name evidence="7" type="ORF">BCLFYP20_00317</name>
</gene>
<evidence type="ECO:0000256" key="1">
    <source>
        <dbReference type="ARBA" id="ARBA00004141"/>
    </source>
</evidence>
<feature type="transmembrane region" description="Helical" evidence="5">
    <location>
        <begin position="344"/>
        <end position="365"/>
    </location>
</feature>
<organism evidence="7">
    <name type="scientific">Bacteroides caccae</name>
    <dbReference type="NCBI Taxonomy" id="47678"/>
    <lineage>
        <taxon>Bacteria</taxon>
        <taxon>Pseudomonadati</taxon>
        <taxon>Bacteroidota</taxon>
        <taxon>Bacteroidia</taxon>
        <taxon>Bacteroidales</taxon>
        <taxon>Bacteroidaceae</taxon>
        <taxon>Bacteroides</taxon>
    </lineage>
</organism>
<dbReference type="PANTHER" id="PTHR37422:SF13">
    <property type="entry name" value="LIPOPOLYSACCHARIDE BIOSYNTHESIS PROTEIN PA4999-RELATED"/>
    <property type="match status" value="1"/>
</dbReference>
<feature type="domain" description="O-antigen ligase-related" evidence="6">
    <location>
        <begin position="183"/>
        <end position="324"/>
    </location>
</feature>
<comment type="subcellular location">
    <subcellularLocation>
        <location evidence="1">Membrane</location>
        <topology evidence="1">Multi-pass membrane protein</topology>
    </subcellularLocation>
</comment>
<keyword evidence="4 5" id="KW-0472">Membrane</keyword>
<feature type="transmembrane region" description="Helical" evidence="5">
    <location>
        <begin position="12"/>
        <end position="32"/>
    </location>
</feature>
<feature type="transmembrane region" description="Helical" evidence="5">
    <location>
        <begin position="186"/>
        <end position="210"/>
    </location>
</feature>
<accession>A0A6N2X6X0</accession>
<keyword evidence="3 5" id="KW-1133">Transmembrane helix</keyword>
<reference evidence="7" key="1">
    <citation type="submission" date="2019-11" db="EMBL/GenBank/DDBJ databases">
        <authorList>
            <person name="Feng L."/>
        </authorList>
    </citation>
    <scope>NUCLEOTIDE SEQUENCE</scope>
    <source>
        <strain evidence="7">BcaccaeLFYP20</strain>
    </source>
</reference>
<dbReference type="GO" id="GO:0016020">
    <property type="term" value="C:membrane"/>
    <property type="evidence" value="ECO:0007669"/>
    <property type="project" value="UniProtKB-SubCell"/>
</dbReference>
<evidence type="ECO:0000256" key="4">
    <source>
        <dbReference type="ARBA" id="ARBA00023136"/>
    </source>
</evidence>
<evidence type="ECO:0000256" key="5">
    <source>
        <dbReference type="SAM" id="Phobius"/>
    </source>
</evidence>
<dbReference type="PANTHER" id="PTHR37422">
    <property type="entry name" value="TEICHURONIC ACID BIOSYNTHESIS PROTEIN TUAE"/>
    <property type="match status" value="1"/>
</dbReference>
<feature type="transmembrane region" description="Helical" evidence="5">
    <location>
        <begin position="99"/>
        <end position="121"/>
    </location>
</feature>
<feature type="transmembrane region" description="Helical" evidence="5">
    <location>
        <begin position="73"/>
        <end position="93"/>
    </location>
</feature>
<dbReference type="Pfam" id="PF04932">
    <property type="entry name" value="Wzy_C"/>
    <property type="match status" value="1"/>
</dbReference>
<dbReference type="GO" id="GO:0016874">
    <property type="term" value="F:ligase activity"/>
    <property type="evidence" value="ECO:0007669"/>
    <property type="project" value="UniProtKB-KW"/>
</dbReference>
<protein>
    <submittedName>
        <fullName evidence="7">O-Antigen ligase</fullName>
    </submittedName>
</protein>
<feature type="transmembrane region" description="Helical" evidence="5">
    <location>
        <begin position="128"/>
        <end position="145"/>
    </location>
</feature>
<feature type="transmembrane region" description="Helical" evidence="5">
    <location>
        <begin position="157"/>
        <end position="174"/>
    </location>
</feature>
<name>A0A6N2X6X0_9BACE</name>